<dbReference type="CDD" id="cd00774">
    <property type="entry name" value="GlyRS-like_core"/>
    <property type="match status" value="1"/>
</dbReference>
<dbReference type="FunFam" id="3.40.50.800:FF:000004">
    <property type="entry name" value="Glycine--tRNA ligase 2"/>
    <property type="match status" value="1"/>
</dbReference>
<dbReference type="InterPro" id="IPR006195">
    <property type="entry name" value="aa-tRNA-synth_II"/>
</dbReference>
<accession>A0A5S6QGJ2</accession>
<keyword evidence="20" id="KW-1185">Reference proteome</keyword>
<keyword evidence="7" id="KW-0436">Ligase</keyword>
<evidence type="ECO:0000313" key="21">
    <source>
        <dbReference type="WBParaSite" id="TMUE_2000006250.1"/>
    </source>
</evidence>
<dbReference type="AlphaFoldDB" id="A0A5S6QGJ2"/>
<evidence type="ECO:0000256" key="14">
    <source>
        <dbReference type="ARBA" id="ARBA00048436"/>
    </source>
</evidence>
<dbReference type="Pfam" id="PF03129">
    <property type="entry name" value="HGTP_anticodon"/>
    <property type="match status" value="1"/>
</dbReference>
<reference evidence="20" key="1">
    <citation type="submission" date="2013-11" db="EMBL/GenBank/DDBJ databases">
        <authorList>
            <person name="Aslett M."/>
        </authorList>
    </citation>
    <scope>NUCLEOTIDE SEQUENCE [LARGE SCALE GENOMIC DNA]</scope>
    <source>
        <strain evidence="20">Edinburgh</strain>
    </source>
</reference>
<evidence type="ECO:0000259" key="19">
    <source>
        <dbReference type="PROSITE" id="PS51185"/>
    </source>
</evidence>
<dbReference type="InterPro" id="IPR045864">
    <property type="entry name" value="aa-tRNA-synth_II/BPL/LPL"/>
</dbReference>
<keyword evidence="12" id="KW-0030">Aminoacyl-tRNA synthetase</keyword>
<evidence type="ECO:0000256" key="9">
    <source>
        <dbReference type="ARBA" id="ARBA00022741"/>
    </source>
</evidence>
<dbReference type="GO" id="GO:0004820">
    <property type="term" value="F:glycine-tRNA ligase activity"/>
    <property type="evidence" value="ECO:0007669"/>
    <property type="project" value="UniProtKB-EC"/>
</dbReference>
<feature type="domain" description="Aminoacyl-transfer RNA synthetases class-II family profile" evidence="18">
    <location>
        <begin position="179"/>
        <end position="555"/>
    </location>
</feature>
<evidence type="ECO:0000256" key="1">
    <source>
        <dbReference type="ARBA" id="ARBA00004496"/>
    </source>
</evidence>
<dbReference type="PRINTS" id="PR01043">
    <property type="entry name" value="TRNASYNTHGLY"/>
</dbReference>
<dbReference type="WBParaSite" id="TMUE_2000006250.1">
    <property type="protein sequence ID" value="TMUE_2000006250.1"/>
    <property type="gene ID" value="WBGene00292623"/>
</dbReference>
<comment type="similarity">
    <text evidence="2">Belongs to the class-II aminoacyl-tRNA synthetase family.</text>
</comment>
<name>A0A5S6QGJ2_TRIMR</name>
<comment type="catalytic activity">
    <reaction evidence="15">
        <text>tRNA(Gly) + glycine + ATP = glycyl-tRNA(Gly) + AMP + diphosphate</text>
        <dbReference type="Rhea" id="RHEA:16013"/>
        <dbReference type="Rhea" id="RHEA-COMP:9664"/>
        <dbReference type="Rhea" id="RHEA-COMP:9683"/>
        <dbReference type="ChEBI" id="CHEBI:30616"/>
        <dbReference type="ChEBI" id="CHEBI:33019"/>
        <dbReference type="ChEBI" id="CHEBI:57305"/>
        <dbReference type="ChEBI" id="CHEBI:78442"/>
        <dbReference type="ChEBI" id="CHEBI:78522"/>
        <dbReference type="ChEBI" id="CHEBI:456215"/>
        <dbReference type="EC" id="6.1.1.14"/>
    </reaction>
    <physiologicalReaction direction="left-to-right" evidence="15">
        <dbReference type="Rhea" id="RHEA:16014"/>
    </physiologicalReaction>
</comment>
<sequence length="683" mass="78436">MQDPAIEEVLQPLRESVRLQSEHVRRLKERGALKDEIVQAVVNLQIKKDDLREKEEELLRKEEPFDRFKMEDLLKRRFFYDQSFAIYGGIAGLYDYGPVGCATKANIIQLWRNHFILEDRMLEVDCSMLTPEAALKASGHVDRFCDYMVKDKKTDECFRADHLIKSHLEKKLNSGKVSEELAKEYRDILAKLDGFTWQEMQATIEKYNMKSPVTGNDLSEPLPFNLMFPTSIGPSGLVPGYLRPETAQGIFVNFKRLLQFNQGKLPFAVAQIGTGFRNEISPRQGLIRVREFTMAEIEHFVDPKNKRHPKFHYIHSYEVPLFSACNQLNGGETERHEVGEAVKAGLINNETLGYYIARVHEFLIKIGVDPRRLRFRQHLSNEMAHYATDCWDAECYTSHGWIECVGIADRSCYDLTQHSKATGVKLVAEKNLDIPRKVTGIRCIPDKRVIGMQFRGDAAVVLKHLDGMSEEERIKLAKQLENSGTVEINCNGRCFAITKDMCRTEQFSKIVHVEEFIPSVVEPSFGIGRIMYAVFEHSFRIREDDEQRTYFALPPLVAPYKCSVLPLSAQPEFEPFIECLTRSLTEMNISHKIDDSGGSIGRRYARTDEIAVPFAITIDFDTLRFPHTATLRERDSMTQVRVHLDELPAVIKVLSNGKLLWEEVTRKYPKFEQQEASRKQNGA</sequence>
<dbReference type="Pfam" id="PF00587">
    <property type="entry name" value="tRNA-synt_2b"/>
    <property type="match status" value="1"/>
</dbReference>
<evidence type="ECO:0000256" key="8">
    <source>
        <dbReference type="ARBA" id="ARBA00022679"/>
    </source>
</evidence>
<feature type="domain" description="WHEP-TRS" evidence="19">
    <location>
        <begin position="9"/>
        <end position="65"/>
    </location>
</feature>
<evidence type="ECO:0000259" key="18">
    <source>
        <dbReference type="PROSITE" id="PS50862"/>
    </source>
</evidence>
<dbReference type="NCBIfam" id="NF003211">
    <property type="entry name" value="PRK04173.1"/>
    <property type="match status" value="1"/>
</dbReference>
<comment type="catalytic activity">
    <reaction evidence="14">
        <text>2 ATP + H(+) = P(1),P(4)-bis(5'-adenosyl) tetraphosphate + diphosphate</text>
        <dbReference type="Rhea" id="RHEA:34935"/>
        <dbReference type="ChEBI" id="CHEBI:15378"/>
        <dbReference type="ChEBI" id="CHEBI:30616"/>
        <dbReference type="ChEBI" id="CHEBI:33019"/>
        <dbReference type="ChEBI" id="CHEBI:58141"/>
    </reaction>
    <physiologicalReaction direction="left-to-right" evidence="14">
        <dbReference type="Rhea" id="RHEA:34936"/>
    </physiologicalReaction>
</comment>
<dbReference type="FunFam" id="3.30.40.230:FF:000001">
    <property type="entry name" value="Glycine--tRNA ligase"/>
    <property type="match status" value="1"/>
</dbReference>
<dbReference type="FunFam" id="3.30.720.200:FF:000001">
    <property type="entry name" value="Glycine--tRNA ligase 2"/>
    <property type="match status" value="1"/>
</dbReference>
<protein>
    <recommendedName>
        <fullName evidence="5">Glycine--tRNA ligase</fullName>
        <ecNumber evidence="4">6.1.1.14</ecNumber>
    </recommendedName>
    <alternativeName>
        <fullName evidence="13">Diadenosine tetraphosphate synthetase</fullName>
    </alternativeName>
    <alternativeName>
        <fullName evidence="16">Glycyl-tRNA synthetase</fullName>
    </alternativeName>
</protein>
<dbReference type="InterPro" id="IPR002315">
    <property type="entry name" value="tRNA-synt_gly"/>
</dbReference>
<dbReference type="PANTHER" id="PTHR10745:SF0">
    <property type="entry name" value="GLYCINE--TRNA LIGASE"/>
    <property type="match status" value="1"/>
</dbReference>
<dbReference type="PANTHER" id="PTHR10745">
    <property type="entry name" value="GLYCYL-TRNA SYNTHETASE/DNA POLYMERASE SUBUNIT GAMMA-2"/>
    <property type="match status" value="1"/>
</dbReference>
<dbReference type="InterPro" id="IPR036621">
    <property type="entry name" value="Anticodon-bd_dom_sf"/>
</dbReference>
<evidence type="ECO:0000256" key="16">
    <source>
        <dbReference type="ARBA" id="ARBA00078924"/>
    </source>
</evidence>
<dbReference type="FunFam" id="3.30.930.10:FF:000010">
    <property type="entry name" value="Glycyl-tRNA synthetase 1"/>
    <property type="match status" value="1"/>
</dbReference>
<dbReference type="SUPFAM" id="SSF55681">
    <property type="entry name" value="Class II aaRS and biotin synthetases"/>
    <property type="match status" value="1"/>
</dbReference>
<dbReference type="Gene3D" id="3.30.930.10">
    <property type="entry name" value="Bira Bifunctional Protein, Domain 2"/>
    <property type="match status" value="1"/>
</dbReference>
<evidence type="ECO:0000256" key="2">
    <source>
        <dbReference type="ARBA" id="ARBA00008226"/>
    </source>
</evidence>
<organism evidence="20 21">
    <name type="scientific">Trichuris muris</name>
    <name type="common">Mouse whipworm</name>
    <dbReference type="NCBI Taxonomy" id="70415"/>
    <lineage>
        <taxon>Eukaryota</taxon>
        <taxon>Metazoa</taxon>
        <taxon>Ecdysozoa</taxon>
        <taxon>Nematoda</taxon>
        <taxon>Enoplea</taxon>
        <taxon>Dorylaimia</taxon>
        <taxon>Trichinellida</taxon>
        <taxon>Trichuridae</taxon>
        <taxon>Trichuris</taxon>
    </lineage>
</organism>
<keyword evidence="10" id="KW-0067">ATP-binding</keyword>
<evidence type="ECO:0000256" key="15">
    <source>
        <dbReference type="ARBA" id="ARBA00049523"/>
    </source>
</evidence>
<dbReference type="InterPro" id="IPR000738">
    <property type="entry name" value="WHEP-TRS_dom"/>
</dbReference>
<proteinExistence type="inferred from homology"/>
<feature type="coiled-coil region" evidence="17">
    <location>
        <begin position="34"/>
        <end position="61"/>
    </location>
</feature>
<dbReference type="Gene3D" id="3.30.40.230">
    <property type="match status" value="1"/>
</dbReference>
<dbReference type="SUPFAM" id="SSF52954">
    <property type="entry name" value="Class II aaRS ABD-related"/>
    <property type="match status" value="1"/>
</dbReference>
<evidence type="ECO:0000256" key="13">
    <source>
        <dbReference type="ARBA" id="ARBA00030057"/>
    </source>
</evidence>
<dbReference type="InterPro" id="IPR033731">
    <property type="entry name" value="GlyRS-like_core"/>
</dbReference>
<evidence type="ECO:0000256" key="3">
    <source>
        <dbReference type="ARBA" id="ARBA00011738"/>
    </source>
</evidence>
<keyword evidence="11" id="KW-0648">Protein biosynthesis</keyword>
<dbReference type="PROSITE" id="PS50862">
    <property type="entry name" value="AA_TRNA_LIGASE_II"/>
    <property type="match status" value="1"/>
</dbReference>
<comment type="subcellular location">
    <subcellularLocation>
        <location evidence="1">Cytoplasm</location>
    </subcellularLocation>
</comment>
<evidence type="ECO:0000256" key="5">
    <source>
        <dbReference type="ARBA" id="ARBA00019404"/>
    </source>
</evidence>
<dbReference type="GO" id="GO:0005739">
    <property type="term" value="C:mitochondrion"/>
    <property type="evidence" value="ECO:0007669"/>
    <property type="project" value="TreeGrafter"/>
</dbReference>
<dbReference type="InterPro" id="IPR004154">
    <property type="entry name" value="Anticodon-bd"/>
</dbReference>
<dbReference type="NCBIfam" id="TIGR00389">
    <property type="entry name" value="glyS_dimeric"/>
    <property type="match status" value="1"/>
</dbReference>
<dbReference type="InterPro" id="IPR027031">
    <property type="entry name" value="Gly-tRNA_synthase/POLG2"/>
</dbReference>
<dbReference type="GO" id="GO:0005524">
    <property type="term" value="F:ATP binding"/>
    <property type="evidence" value="ECO:0007669"/>
    <property type="project" value="UniProtKB-KW"/>
</dbReference>
<evidence type="ECO:0000256" key="12">
    <source>
        <dbReference type="ARBA" id="ARBA00023146"/>
    </source>
</evidence>
<dbReference type="STRING" id="70415.A0A5S6QGJ2"/>
<evidence type="ECO:0000256" key="7">
    <source>
        <dbReference type="ARBA" id="ARBA00022598"/>
    </source>
</evidence>
<reference evidence="20" key="2">
    <citation type="submission" date="2014-03" db="EMBL/GenBank/DDBJ databases">
        <title>The whipworm genome and dual-species transcriptomics of an intimate host-pathogen interaction.</title>
        <authorList>
            <person name="Foth B.J."/>
            <person name="Tsai I.J."/>
            <person name="Reid A.J."/>
            <person name="Bancroft A.J."/>
            <person name="Nichol S."/>
            <person name="Tracey A."/>
            <person name="Holroyd N."/>
            <person name="Cotton J.A."/>
            <person name="Stanley E.J."/>
            <person name="Zarowiecki M."/>
            <person name="Liu J.Z."/>
            <person name="Huckvale T."/>
            <person name="Cooper P.J."/>
            <person name="Grencis R.K."/>
            <person name="Berriman M."/>
        </authorList>
    </citation>
    <scope>NUCLEOTIDE SEQUENCE [LARGE SCALE GENOMIC DNA]</scope>
    <source>
        <strain evidence="20">Edinburgh</strain>
    </source>
</reference>
<dbReference type="InterPro" id="IPR002314">
    <property type="entry name" value="aa-tRNA-synt_IIb"/>
</dbReference>
<evidence type="ECO:0000256" key="4">
    <source>
        <dbReference type="ARBA" id="ARBA00012829"/>
    </source>
</evidence>
<dbReference type="CDD" id="cd00858">
    <property type="entry name" value="GlyRS_anticodon"/>
    <property type="match status" value="1"/>
</dbReference>
<dbReference type="WBParaSite" id="TMUE_2000006250.2">
    <property type="protein sequence ID" value="TMUE_2000006250.2"/>
    <property type="gene ID" value="WBGene00292623"/>
</dbReference>
<dbReference type="Gene3D" id="3.30.720.200">
    <property type="match status" value="1"/>
</dbReference>
<dbReference type="Gene3D" id="3.40.50.800">
    <property type="entry name" value="Anticodon-binding domain"/>
    <property type="match status" value="1"/>
</dbReference>
<dbReference type="PROSITE" id="PS51185">
    <property type="entry name" value="WHEP_TRS_2"/>
    <property type="match status" value="1"/>
</dbReference>
<evidence type="ECO:0000256" key="11">
    <source>
        <dbReference type="ARBA" id="ARBA00022917"/>
    </source>
</evidence>
<reference evidence="21" key="3">
    <citation type="submission" date="2019-12" db="UniProtKB">
        <authorList>
            <consortium name="WormBaseParasite"/>
        </authorList>
    </citation>
    <scope>IDENTIFICATION</scope>
</reference>
<evidence type="ECO:0000256" key="10">
    <source>
        <dbReference type="ARBA" id="ARBA00022840"/>
    </source>
</evidence>
<keyword evidence="6" id="KW-0963">Cytoplasm</keyword>
<evidence type="ECO:0000256" key="6">
    <source>
        <dbReference type="ARBA" id="ARBA00022490"/>
    </source>
</evidence>
<dbReference type="EC" id="6.1.1.14" evidence="4"/>
<keyword evidence="17" id="KW-0175">Coiled coil</keyword>
<keyword evidence="9" id="KW-0547">Nucleotide-binding</keyword>
<dbReference type="GO" id="GO:0016740">
    <property type="term" value="F:transferase activity"/>
    <property type="evidence" value="ECO:0007669"/>
    <property type="project" value="UniProtKB-KW"/>
</dbReference>
<keyword evidence="8" id="KW-0808">Transferase</keyword>
<evidence type="ECO:0000313" key="20">
    <source>
        <dbReference type="Proteomes" id="UP000046395"/>
    </source>
</evidence>
<dbReference type="GO" id="GO:0070150">
    <property type="term" value="P:mitochondrial glycyl-tRNA aminoacylation"/>
    <property type="evidence" value="ECO:0007669"/>
    <property type="project" value="TreeGrafter"/>
</dbReference>
<dbReference type="Proteomes" id="UP000046395">
    <property type="component" value="Unassembled WGS sequence"/>
</dbReference>
<evidence type="ECO:0000256" key="17">
    <source>
        <dbReference type="SAM" id="Coils"/>
    </source>
</evidence>
<comment type="subunit">
    <text evidence="3">Homodimer.</text>
</comment>